<dbReference type="EMBL" id="CP116967">
    <property type="protein sequence ID" value="WNM58631.1"/>
    <property type="molecule type" value="Genomic_DNA"/>
</dbReference>
<dbReference type="NCBIfam" id="TIGR00761">
    <property type="entry name" value="argB"/>
    <property type="match status" value="1"/>
</dbReference>
<dbReference type="GO" id="GO:0003991">
    <property type="term" value="F:acetylglutamate kinase activity"/>
    <property type="evidence" value="ECO:0007669"/>
    <property type="project" value="UniProtKB-UniRule"/>
</dbReference>
<feature type="binding site" evidence="9">
    <location>
        <position position="86"/>
    </location>
    <ligand>
        <name>substrate</name>
    </ligand>
</feature>
<evidence type="ECO:0000256" key="6">
    <source>
        <dbReference type="ARBA" id="ARBA00022777"/>
    </source>
</evidence>
<keyword evidence="6 9" id="KW-0418">Kinase</keyword>
<gene>
    <name evidence="9 11" type="primary">argB</name>
    <name evidence="11" type="ORF">PP769_02365</name>
</gene>
<dbReference type="HAMAP" id="MF_00082">
    <property type="entry name" value="ArgB"/>
    <property type="match status" value="1"/>
</dbReference>
<dbReference type="Pfam" id="PF00696">
    <property type="entry name" value="AA_kinase"/>
    <property type="match status" value="1"/>
</dbReference>
<dbReference type="KEGG" id="nall:PP769_02365"/>
<reference evidence="11 12" key="1">
    <citation type="submission" date="2023-01" db="EMBL/GenBank/DDBJ databases">
        <title>Cultivation and genomic characterization of new, ubiquitous marine nitrite-oxidizing bacteria from the Nitrospirales.</title>
        <authorList>
            <person name="Mueller A.J."/>
            <person name="Daebeler A."/>
            <person name="Herbold C.W."/>
            <person name="Kirkegaard R.H."/>
            <person name="Daims H."/>
        </authorList>
    </citation>
    <scope>NUCLEOTIDE SEQUENCE [LARGE SCALE GENOMIC DNA]</scope>
    <source>
        <strain evidence="11 12">VA</strain>
    </source>
</reference>
<dbReference type="EC" id="2.7.2.8" evidence="9"/>
<name>A0AA96GJ53_9BACT</name>
<dbReference type="InterPro" id="IPR037528">
    <property type="entry name" value="ArgB"/>
</dbReference>
<dbReference type="GO" id="GO:0005737">
    <property type="term" value="C:cytoplasm"/>
    <property type="evidence" value="ECO:0007669"/>
    <property type="project" value="UniProtKB-SubCell"/>
</dbReference>
<organism evidence="11 12">
    <name type="scientific">Candidatus Nitrospira allomarina</name>
    <dbReference type="NCBI Taxonomy" id="3020900"/>
    <lineage>
        <taxon>Bacteria</taxon>
        <taxon>Pseudomonadati</taxon>
        <taxon>Nitrospirota</taxon>
        <taxon>Nitrospiria</taxon>
        <taxon>Nitrospirales</taxon>
        <taxon>Nitrospiraceae</taxon>
        <taxon>Nitrospira</taxon>
    </lineage>
</organism>
<evidence type="ECO:0000256" key="1">
    <source>
        <dbReference type="ARBA" id="ARBA00004828"/>
    </source>
</evidence>
<keyword evidence="9" id="KW-0963">Cytoplasm</keyword>
<evidence type="ECO:0000313" key="12">
    <source>
        <dbReference type="Proteomes" id="UP001302719"/>
    </source>
</evidence>
<dbReference type="PANTHER" id="PTHR23342:SF0">
    <property type="entry name" value="N-ACETYLGLUTAMATE SYNTHASE, MITOCHONDRIAL"/>
    <property type="match status" value="1"/>
</dbReference>
<feature type="binding site" evidence="9">
    <location>
        <position position="195"/>
    </location>
    <ligand>
        <name>substrate</name>
    </ligand>
</feature>
<evidence type="ECO:0000256" key="3">
    <source>
        <dbReference type="ARBA" id="ARBA00022605"/>
    </source>
</evidence>
<dbReference type="FunFam" id="3.40.1160.10:FF:000004">
    <property type="entry name" value="Acetylglutamate kinase"/>
    <property type="match status" value="1"/>
</dbReference>
<keyword evidence="5 9" id="KW-0547">Nucleotide-binding</keyword>
<dbReference type="PRINTS" id="PR00474">
    <property type="entry name" value="GLU5KINASE"/>
</dbReference>
<comment type="pathway">
    <text evidence="1 9">Amino-acid biosynthesis; L-arginine biosynthesis; N(2)-acetyl-L-ornithine from L-glutamate: step 2/4.</text>
</comment>
<protein>
    <recommendedName>
        <fullName evidence="9">Acetylglutamate kinase</fullName>
        <ecNumber evidence="9">2.7.2.8</ecNumber>
    </recommendedName>
    <alternativeName>
        <fullName evidence="9">N-acetyl-L-glutamate 5-phosphotransferase</fullName>
    </alternativeName>
    <alternativeName>
        <fullName evidence="9">NAG kinase</fullName>
        <shortName evidence="9">NAGK</shortName>
    </alternativeName>
</protein>
<comment type="similarity">
    <text evidence="9">Belongs to the acetylglutamate kinase family. ArgB subfamily.</text>
</comment>
<dbReference type="PIRSF" id="PIRSF000728">
    <property type="entry name" value="NAGK"/>
    <property type="match status" value="1"/>
</dbReference>
<dbReference type="InterPro" id="IPR001048">
    <property type="entry name" value="Asp/Glu/Uridylate_kinase"/>
</dbReference>
<dbReference type="SUPFAM" id="SSF53633">
    <property type="entry name" value="Carbamate kinase-like"/>
    <property type="match status" value="1"/>
</dbReference>
<dbReference type="Gene3D" id="3.40.1160.10">
    <property type="entry name" value="Acetylglutamate kinase-like"/>
    <property type="match status" value="1"/>
</dbReference>
<evidence type="ECO:0000256" key="9">
    <source>
        <dbReference type="HAMAP-Rule" id="MF_00082"/>
    </source>
</evidence>
<feature type="site" description="Transition state stabilizer" evidence="9">
    <location>
        <position position="255"/>
    </location>
</feature>
<comment type="subcellular location">
    <subcellularLocation>
        <location evidence="9">Cytoplasm</location>
    </subcellularLocation>
</comment>
<feature type="site" description="Transition state stabilizer" evidence="9">
    <location>
        <position position="29"/>
    </location>
</feature>
<feature type="domain" description="Aspartate/glutamate/uridylate kinase" evidence="10">
    <location>
        <begin position="24"/>
        <end position="274"/>
    </location>
</feature>
<keyword evidence="7 9" id="KW-0067">ATP-binding</keyword>
<evidence type="ECO:0000313" key="11">
    <source>
        <dbReference type="EMBL" id="WNM58631.1"/>
    </source>
</evidence>
<proteinExistence type="inferred from homology"/>
<evidence type="ECO:0000256" key="4">
    <source>
        <dbReference type="ARBA" id="ARBA00022679"/>
    </source>
</evidence>
<evidence type="ECO:0000259" key="10">
    <source>
        <dbReference type="Pfam" id="PF00696"/>
    </source>
</evidence>
<dbReference type="CDD" id="cd04250">
    <property type="entry name" value="AAK_NAGK-C"/>
    <property type="match status" value="1"/>
</dbReference>
<sequence>MNKLIKKADILIEALPYIRTLAGKTVVIKYGGSAMIHEELKEGFAEDVVLLKYVGLQPIIVHGGGPQINEILDKFGIEAKFLHGVRVTDKPTMEVVEMVLGGKINKEIVSLLNQHGAKAVGLTGKDGRLLTTKPFNPKSLIHTYSGSTDVLHPEDYGLVGQVSHVDTTLLHTLQEANFIPVIAPIGVDAKWETHNINADLVAGSVAAAVQAEKLLVLSDVKGIRDANNRHVSTLSRKDMERMVKKQVISAGMLPKVHACLTALQGGVRKAHIIDGRVPHAVLLEIFTDKGIGTEIVA</sequence>
<evidence type="ECO:0000256" key="2">
    <source>
        <dbReference type="ARBA" id="ARBA00022571"/>
    </source>
</evidence>
<evidence type="ECO:0000256" key="5">
    <source>
        <dbReference type="ARBA" id="ARBA00022741"/>
    </source>
</evidence>
<evidence type="ECO:0000256" key="8">
    <source>
        <dbReference type="ARBA" id="ARBA00048141"/>
    </source>
</evidence>
<dbReference type="AlphaFoldDB" id="A0AA96GJ53"/>
<dbReference type="GO" id="GO:0005524">
    <property type="term" value="F:ATP binding"/>
    <property type="evidence" value="ECO:0007669"/>
    <property type="project" value="UniProtKB-UniRule"/>
</dbReference>
<dbReference type="InterPro" id="IPR001057">
    <property type="entry name" value="Glu/AcGlu_kinase"/>
</dbReference>
<evidence type="ECO:0000256" key="7">
    <source>
        <dbReference type="ARBA" id="ARBA00022840"/>
    </source>
</evidence>
<keyword evidence="3 9" id="KW-0028">Amino-acid biosynthesis</keyword>
<keyword evidence="2 9" id="KW-0055">Arginine biosynthesis</keyword>
<comment type="catalytic activity">
    <reaction evidence="8 9">
        <text>N-acetyl-L-glutamate + ATP = N-acetyl-L-glutamyl 5-phosphate + ADP</text>
        <dbReference type="Rhea" id="RHEA:14629"/>
        <dbReference type="ChEBI" id="CHEBI:30616"/>
        <dbReference type="ChEBI" id="CHEBI:44337"/>
        <dbReference type="ChEBI" id="CHEBI:57936"/>
        <dbReference type="ChEBI" id="CHEBI:456216"/>
        <dbReference type="EC" id="2.7.2.8"/>
    </reaction>
</comment>
<dbReference type="Proteomes" id="UP001302719">
    <property type="component" value="Chromosome"/>
</dbReference>
<accession>A0AA96GJ53</accession>
<dbReference type="RefSeq" id="WP_312644718.1">
    <property type="nucleotide sequence ID" value="NZ_CP116967.1"/>
</dbReference>
<feature type="binding site" evidence="9">
    <location>
        <begin position="64"/>
        <end position="65"/>
    </location>
    <ligand>
        <name>substrate</name>
    </ligand>
</feature>
<comment type="function">
    <text evidence="9">Catalyzes the ATP-dependent phosphorylation of N-acetyl-L-glutamate.</text>
</comment>
<keyword evidence="12" id="KW-1185">Reference proteome</keyword>
<dbReference type="InterPro" id="IPR041727">
    <property type="entry name" value="NAGK-C"/>
</dbReference>
<dbReference type="PANTHER" id="PTHR23342">
    <property type="entry name" value="N-ACETYLGLUTAMATE SYNTHASE"/>
    <property type="match status" value="1"/>
</dbReference>
<dbReference type="InterPro" id="IPR036393">
    <property type="entry name" value="AceGlu_kinase-like_sf"/>
</dbReference>
<dbReference type="GO" id="GO:0042450">
    <property type="term" value="P:L-arginine biosynthetic process via ornithine"/>
    <property type="evidence" value="ECO:0007669"/>
    <property type="project" value="UniProtKB-UniRule"/>
</dbReference>
<dbReference type="InterPro" id="IPR004662">
    <property type="entry name" value="AcgluKinase_fam"/>
</dbReference>
<keyword evidence="4 9" id="KW-0808">Transferase</keyword>